<evidence type="ECO:0000256" key="2">
    <source>
        <dbReference type="SAM" id="Phobius"/>
    </source>
</evidence>
<dbReference type="PANTHER" id="PTHR38646:SF1">
    <property type="entry name" value="DUF202 DOMAIN-CONTAINING PROTEIN"/>
    <property type="match status" value="1"/>
</dbReference>
<feature type="compositionally biased region" description="Polar residues" evidence="1">
    <location>
        <begin position="132"/>
        <end position="144"/>
    </location>
</feature>
<accession>A0A238FJC1</accession>
<sequence length="211" mass="23240">MKMLGKTITRTVTRLTHSRQKSKPVVTYHGHRRNSFVTPDIDELTELRARQRTFDGAYTRTALGLFDYALLILKIFFAEFAKIGLLYVILATLILLIGYHRARRGDVDFADEYRTSPTTTASPPYPSTAPSKNSDQPATSSEMNPPNPDSDPKPLDTTLAAMVASAPPHVTEAMGPKLWGRPFRTSGDVVVVLSLVCAALYAAIFALVMVL</sequence>
<feature type="transmembrane region" description="Helical" evidence="2">
    <location>
        <begin position="57"/>
        <end position="77"/>
    </location>
</feature>
<dbReference type="AlphaFoldDB" id="A0A238FJC1"/>
<name>A0A238FJC1_9BASI</name>
<dbReference type="OrthoDB" id="2555434at2759"/>
<keyword evidence="4" id="KW-1185">Reference proteome</keyword>
<reference evidence="4" key="1">
    <citation type="submission" date="2016-09" db="EMBL/GenBank/DDBJ databases">
        <authorList>
            <person name="Jeantristanb JTB J.-T."/>
            <person name="Ricardo R."/>
        </authorList>
    </citation>
    <scope>NUCLEOTIDE SEQUENCE [LARGE SCALE GENOMIC DNA]</scope>
</reference>
<feature type="region of interest" description="Disordered" evidence="1">
    <location>
        <begin position="114"/>
        <end position="156"/>
    </location>
</feature>
<dbReference type="PANTHER" id="PTHR38646">
    <property type="entry name" value="YALI0F00814P"/>
    <property type="match status" value="1"/>
</dbReference>
<dbReference type="EMBL" id="FMSP01000017">
    <property type="protein sequence ID" value="SCV73255.1"/>
    <property type="molecule type" value="Genomic_DNA"/>
</dbReference>
<keyword evidence="2" id="KW-1133">Transmembrane helix</keyword>
<organism evidence="3 4">
    <name type="scientific">Microbotryum intermedium</name>
    <dbReference type="NCBI Taxonomy" id="269621"/>
    <lineage>
        <taxon>Eukaryota</taxon>
        <taxon>Fungi</taxon>
        <taxon>Dikarya</taxon>
        <taxon>Basidiomycota</taxon>
        <taxon>Pucciniomycotina</taxon>
        <taxon>Microbotryomycetes</taxon>
        <taxon>Microbotryales</taxon>
        <taxon>Microbotryaceae</taxon>
        <taxon>Microbotryum</taxon>
    </lineage>
</organism>
<gene>
    <name evidence="3" type="ORF">BQ2448_7180</name>
</gene>
<proteinExistence type="predicted"/>
<protein>
    <submittedName>
        <fullName evidence="3">BQ2448_7180 protein</fullName>
    </submittedName>
</protein>
<dbReference type="STRING" id="269621.A0A238FJC1"/>
<feature type="transmembrane region" description="Helical" evidence="2">
    <location>
        <begin position="83"/>
        <end position="99"/>
    </location>
</feature>
<keyword evidence="2" id="KW-0812">Transmembrane</keyword>
<evidence type="ECO:0000313" key="3">
    <source>
        <dbReference type="EMBL" id="SCV73255.1"/>
    </source>
</evidence>
<evidence type="ECO:0000313" key="4">
    <source>
        <dbReference type="Proteomes" id="UP000198372"/>
    </source>
</evidence>
<evidence type="ECO:0000256" key="1">
    <source>
        <dbReference type="SAM" id="MobiDB-lite"/>
    </source>
</evidence>
<feature type="transmembrane region" description="Helical" evidence="2">
    <location>
        <begin position="189"/>
        <end position="210"/>
    </location>
</feature>
<dbReference type="Proteomes" id="UP000198372">
    <property type="component" value="Unassembled WGS sequence"/>
</dbReference>
<keyword evidence="2" id="KW-0472">Membrane</keyword>